<evidence type="ECO:0000313" key="9">
    <source>
        <dbReference type="EMBL" id="KAH0869476.1"/>
    </source>
</evidence>
<dbReference type="PROSITE" id="PS50011">
    <property type="entry name" value="PROTEIN_KINASE_DOM"/>
    <property type="match status" value="1"/>
</dbReference>
<proteinExistence type="predicted"/>
<dbReference type="Pfam" id="PF00069">
    <property type="entry name" value="Pkinase"/>
    <property type="match status" value="1"/>
</dbReference>
<dbReference type="Gene3D" id="1.20.1440.180">
    <property type="entry name" value="KEN domain"/>
    <property type="match status" value="1"/>
</dbReference>
<evidence type="ECO:0000259" key="8">
    <source>
        <dbReference type="PROSITE" id="PS51392"/>
    </source>
</evidence>
<dbReference type="Proteomes" id="UP000824890">
    <property type="component" value="Unassembled WGS sequence"/>
</dbReference>
<dbReference type="SMART" id="SM00580">
    <property type="entry name" value="PUG"/>
    <property type="match status" value="1"/>
</dbReference>
<keyword evidence="4" id="KW-0067">ATP-binding</keyword>
<evidence type="ECO:0000256" key="3">
    <source>
        <dbReference type="ARBA" id="ARBA00022741"/>
    </source>
</evidence>
<feature type="non-terminal residue" evidence="9">
    <location>
        <position position="1"/>
    </location>
</feature>
<accession>A0ABQ7YMU8</accession>
<dbReference type="InterPro" id="IPR045133">
    <property type="entry name" value="IRE1/2-like"/>
</dbReference>
<dbReference type="InterPro" id="IPR016024">
    <property type="entry name" value="ARM-type_fold"/>
</dbReference>
<evidence type="ECO:0000259" key="7">
    <source>
        <dbReference type="PROSITE" id="PS50011"/>
    </source>
</evidence>
<keyword evidence="3" id="KW-0547">Nucleotide-binding</keyword>
<comment type="caution">
    <text evidence="9">The sequence shown here is derived from an EMBL/GenBank/DDBJ whole genome shotgun (WGS) entry which is preliminary data.</text>
</comment>
<dbReference type="PROSITE" id="PS51392">
    <property type="entry name" value="KEN"/>
    <property type="match status" value="1"/>
</dbReference>
<dbReference type="Gene3D" id="3.30.200.20">
    <property type="entry name" value="Phosphorylase Kinase, domain 1"/>
    <property type="match status" value="1"/>
</dbReference>
<feature type="domain" description="Protein kinase" evidence="7">
    <location>
        <begin position="414"/>
        <end position="697"/>
    </location>
</feature>
<sequence length="836" mass="94707">EKKKKRFSFFEKDKKVDDDVEEMNEPKSQPVIQPVEQELLENSDISKLQKELEDVTQQKEKLEGERHTLRAQQILQLSLTNETKYSSNFGYPIKLPQIQDVNPEARFFGEVYMTKLLDLLDSKDVDVQFQATKVIANLTAEERNHKTIMKEYGHEVLIEVLSRNHPEDIHRIAVGAITNLAVTYNCQTQIIELDIIEVLSNVAEKARDVKTVEMVAKAIANLCGNNNLQKERKGIQALLEIADTWPQPKVFEEVARGVANFARETRQSKFQSPLLASKHLKWILENIENKNSAISLQLETALCYLAHLQNAGEKIKQKVVIIAKKSSNEDIRIFAEITLNKIDHIGINDHTDTSWKPCRVTLRGDFRIDSDPLDFTFSHDFTSFSVTSASYSRCLFPNSSVEEINKFRISMNLVKRNEDKGEETIGDLKLSLDTQLGSKSSKVFLGRFKNRDVAAKRSLIIKKGNLEIDRLSSYDSHPNIVTSFGFVSDKQYNYICFELCKCSLDMLISFCSSKQTGGRKSAADPDLINLMQGKQLWDANSNPSETLINLMKNIAYALDFLHTLKVVHTAINPENILVTDSLTAKLSRLGDIILISEELVSSTFLSSSSNLGWRPVDKSVTYALDMFSFGCILFYSLSGGLHPFGDEKNCVKHIASNQPSLSEINHLPEAKQLVRGLLNSNPESRPSASEVLKHPIFWSTDKKIQLIVEASDHFTAVPAFLQNLTATERKITTALAKKWVSQVDGNVLNSMRSKYRDNDFGELVRFFRNCKCHYSDIMIDIKGSIVSIQTVMGDMPDGFHSYFASRFPELLMVVHNIISNNLRSESKFNMFFKKTS</sequence>
<dbReference type="PANTHER" id="PTHR13954">
    <property type="entry name" value="IRE1-RELATED"/>
    <property type="match status" value="1"/>
</dbReference>
<dbReference type="SUPFAM" id="SSF48371">
    <property type="entry name" value="ARM repeat"/>
    <property type="match status" value="1"/>
</dbReference>
<evidence type="ECO:0000313" key="10">
    <source>
        <dbReference type="Proteomes" id="UP000824890"/>
    </source>
</evidence>
<dbReference type="EMBL" id="JAGKQM010000017">
    <property type="protein sequence ID" value="KAH0869476.1"/>
    <property type="molecule type" value="Genomic_DNA"/>
</dbReference>
<organism evidence="9 10">
    <name type="scientific">Brassica napus</name>
    <name type="common">Rape</name>
    <dbReference type="NCBI Taxonomy" id="3708"/>
    <lineage>
        <taxon>Eukaryota</taxon>
        <taxon>Viridiplantae</taxon>
        <taxon>Streptophyta</taxon>
        <taxon>Embryophyta</taxon>
        <taxon>Tracheophyta</taxon>
        <taxon>Spermatophyta</taxon>
        <taxon>Magnoliopsida</taxon>
        <taxon>eudicotyledons</taxon>
        <taxon>Gunneridae</taxon>
        <taxon>Pentapetalae</taxon>
        <taxon>rosids</taxon>
        <taxon>malvids</taxon>
        <taxon>Brassicales</taxon>
        <taxon>Brassicaceae</taxon>
        <taxon>Brassiceae</taxon>
        <taxon>Brassica</taxon>
    </lineage>
</organism>
<protein>
    <submittedName>
        <fullName evidence="9">Uncharacterized protein</fullName>
    </submittedName>
</protein>
<evidence type="ECO:0000256" key="6">
    <source>
        <dbReference type="SAM" id="Coils"/>
    </source>
</evidence>
<evidence type="ECO:0000256" key="2">
    <source>
        <dbReference type="ARBA" id="ARBA00022737"/>
    </source>
</evidence>
<dbReference type="InterPro" id="IPR011009">
    <property type="entry name" value="Kinase-like_dom_sf"/>
</dbReference>
<dbReference type="Gene3D" id="1.10.510.10">
    <property type="entry name" value="Transferase(Phosphotransferase) domain 1"/>
    <property type="match status" value="1"/>
</dbReference>
<dbReference type="Pfam" id="PF06479">
    <property type="entry name" value="Ribonuc_2-5A"/>
    <property type="match status" value="1"/>
</dbReference>
<dbReference type="PANTHER" id="PTHR13954:SF6">
    <property type="entry name" value="NON-SPECIFIC SERINE_THREONINE PROTEIN KINASE"/>
    <property type="match status" value="1"/>
</dbReference>
<dbReference type="InterPro" id="IPR011989">
    <property type="entry name" value="ARM-like"/>
</dbReference>
<evidence type="ECO:0000256" key="5">
    <source>
        <dbReference type="PROSITE-ProRule" id="PRU00259"/>
    </source>
</evidence>
<dbReference type="Gene3D" id="1.25.10.10">
    <property type="entry name" value="Leucine-rich Repeat Variant"/>
    <property type="match status" value="1"/>
</dbReference>
<feature type="domain" description="KEN" evidence="8">
    <location>
        <begin position="700"/>
        <end position="834"/>
    </location>
</feature>
<keyword evidence="1" id="KW-0732">Signal</keyword>
<name>A0ABQ7YMU8_BRANA</name>
<reference evidence="9 10" key="1">
    <citation type="submission" date="2021-05" db="EMBL/GenBank/DDBJ databases">
        <title>Genome Assembly of Synthetic Allotetraploid Brassica napus Reveals Homoeologous Exchanges between Subgenomes.</title>
        <authorList>
            <person name="Davis J.T."/>
        </authorList>
    </citation>
    <scope>NUCLEOTIDE SEQUENCE [LARGE SCALE GENOMIC DNA]</scope>
    <source>
        <strain evidence="10">cv. Da-Ae</strain>
        <tissue evidence="9">Seedling</tissue>
    </source>
</reference>
<dbReference type="SUPFAM" id="SSF56112">
    <property type="entry name" value="Protein kinase-like (PK-like)"/>
    <property type="match status" value="1"/>
</dbReference>
<dbReference type="InterPro" id="IPR000225">
    <property type="entry name" value="Armadillo"/>
</dbReference>
<dbReference type="InterPro" id="IPR010513">
    <property type="entry name" value="KEN_dom"/>
</dbReference>
<evidence type="ECO:0000256" key="1">
    <source>
        <dbReference type="ARBA" id="ARBA00022729"/>
    </source>
</evidence>
<feature type="coiled-coil region" evidence="6">
    <location>
        <begin position="45"/>
        <end position="72"/>
    </location>
</feature>
<dbReference type="SMART" id="SM00185">
    <property type="entry name" value="ARM"/>
    <property type="match status" value="3"/>
</dbReference>
<keyword evidence="2" id="KW-0677">Repeat</keyword>
<feature type="repeat" description="ARM" evidence="5">
    <location>
        <begin position="111"/>
        <end position="153"/>
    </location>
</feature>
<keyword evidence="10" id="KW-1185">Reference proteome</keyword>
<dbReference type="PROSITE" id="PS50176">
    <property type="entry name" value="ARM_REPEAT"/>
    <property type="match status" value="1"/>
</dbReference>
<dbReference type="InterPro" id="IPR038357">
    <property type="entry name" value="KEN_sf"/>
</dbReference>
<gene>
    <name evidence="9" type="ORF">HID58_076498</name>
</gene>
<dbReference type="InterPro" id="IPR000719">
    <property type="entry name" value="Prot_kinase_dom"/>
</dbReference>
<keyword evidence="6" id="KW-0175">Coiled coil</keyword>
<evidence type="ECO:0000256" key="4">
    <source>
        <dbReference type="ARBA" id="ARBA00022840"/>
    </source>
</evidence>